<comment type="caution">
    <text evidence="9">The sequence shown here is derived from an EMBL/GenBank/DDBJ whole genome shotgun (WGS) entry which is preliminary data.</text>
</comment>
<evidence type="ECO:0000313" key="9">
    <source>
        <dbReference type="EMBL" id="RXM31346.1"/>
    </source>
</evidence>
<evidence type="ECO:0000313" key="10">
    <source>
        <dbReference type="Proteomes" id="UP000289886"/>
    </source>
</evidence>
<keyword evidence="10" id="KW-1185">Reference proteome</keyword>
<dbReference type="Pfam" id="PF00459">
    <property type="entry name" value="Inositol_P"/>
    <property type="match status" value="2"/>
</dbReference>
<dbReference type="PRINTS" id="PR00378">
    <property type="entry name" value="LIIMPHPHTASE"/>
</dbReference>
<dbReference type="FunFam" id="3.30.540.10:FF:000004">
    <property type="entry name" value="Inositol-1-monophosphatase"/>
    <property type="match status" value="2"/>
</dbReference>
<evidence type="ECO:0000256" key="4">
    <source>
        <dbReference type="ARBA" id="ARBA00013106"/>
    </source>
</evidence>
<evidence type="ECO:0000256" key="3">
    <source>
        <dbReference type="ARBA" id="ARBA00009759"/>
    </source>
</evidence>
<dbReference type="PROSITE" id="PS00629">
    <property type="entry name" value="IMP_1"/>
    <property type="match status" value="2"/>
</dbReference>
<protein>
    <recommendedName>
        <fullName evidence="4">inositol-phosphate phosphatase</fullName>
        <ecNumber evidence="4">3.1.3.25</ecNumber>
    </recommendedName>
</protein>
<dbReference type="InterPro" id="IPR020583">
    <property type="entry name" value="Inositol_monoP_metal-BS"/>
</dbReference>
<dbReference type="InterPro" id="IPR020550">
    <property type="entry name" value="Inositol_monophosphatase_CS"/>
</dbReference>
<dbReference type="InterPro" id="IPR020552">
    <property type="entry name" value="Inositol_monoPase_Li-sen"/>
</dbReference>
<evidence type="ECO:0000256" key="8">
    <source>
        <dbReference type="PIRSR" id="PIRSR600760-2"/>
    </source>
</evidence>
<dbReference type="EMBL" id="SCEB01215094">
    <property type="protein sequence ID" value="RXM31346.1"/>
    <property type="molecule type" value="Genomic_DNA"/>
</dbReference>
<keyword evidence="6" id="KW-0378">Hydrolase</keyword>
<dbReference type="EC" id="3.1.3.25" evidence="4"/>
<accession>A0A444U821</accession>
<dbReference type="Proteomes" id="UP000289886">
    <property type="component" value="Unassembled WGS sequence"/>
</dbReference>
<dbReference type="PROSITE" id="PS00630">
    <property type="entry name" value="IMP_2"/>
    <property type="match status" value="2"/>
</dbReference>
<dbReference type="PRINTS" id="PR00377">
    <property type="entry name" value="IMPHPHTASES"/>
</dbReference>
<keyword evidence="5 8" id="KW-0479">Metal-binding</keyword>
<comment type="cofactor">
    <cofactor evidence="1 8">
        <name>Mg(2+)</name>
        <dbReference type="ChEBI" id="CHEBI:18420"/>
    </cofactor>
</comment>
<dbReference type="InterPro" id="IPR033942">
    <property type="entry name" value="IMPase"/>
</dbReference>
<feature type="binding site" evidence="8">
    <location>
        <position position="300"/>
    </location>
    <ligand>
        <name>Mg(2+)</name>
        <dbReference type="ChEBI" id="CHEBI:18420"/>
        <label>1</label>
        <note>catalytic</note>
    </ligand>
</feature>
<dbReference type="PANTHER" id="PTHR20854:SF44">
    <property type="entry name" value="INOSITOL-1-MONOPHOSPHATASE"/>
    <property type="match status" value="1"/>
</dbReference>
<evidence type="ECO:0000256" key="5">
    <source>
        <dbReference type="ARBA" id="ARBA00022723"/>
    </source>
</evidence>
<keyword evidence="7 8" id="KW-0460">Magnesium</keyword>
<evidence type="ECO:0000256" key="6">
    <source>
        <dbReference type="ARBA" id="ARBA00022801"/>
    </source>
</evidence>
<proteinExistence type="inferred from homology"/>
<evidence type="ECO:0000256" key="7">
    <source>
        <dbReference type="ARBA" id="ARBA00022842"/>
    </source>
</evidence>
<reference evidence="9 10" key="1">
    <citation type="submission" date="2019-01" db="EMBL/GenBank/DDBJ databases">
        <title>Draft Genome and Complete Hox-Cluster Characterization of the Sterlet Sturgeon (Acipenser ruthenus).</title>
        <authorList>
            <person name="Wei Q."/>
        </authorList>
    </citation>
    <scope>NUCLEOTIDE SEQUENCE [LARGE SCALE GENOMIC DNA]</scope>
    <source>
        <strain evidence="9">WHYD16114868_AA</strain>
        <tissue evidence="9">Blood</tissue>
    </source>
</reference>
<feature type="binding site" evidence="8">
    <location>
        <position position="298"/>
    </location>
    <ligand>
        <name>Mg(2+)</name>
        <dbReference type="ChEBI" id="CHEBI:18420"/>
        <label>1</label>
        <note>catalytic</note>
    </ligand>
</feature>
<organism evidence="9 10">
    <name type="scientific">Acipenser ruthenus</name>
    <name type="common">Sterlet sturgeon</name>
    <dbReference type="NCBI Taxonomy" id="7906"/>
    <lineage>
        <taxon>Eukaryota</taxon>
        <taxon>Metazoa</taxon>
        <taxon>Chordata</taxon>
        <taxon>Craniata</taxon>
        <taxon>Vertebrata</taxon>
        <taxon>Euteleostomi</taxon>
        <taxon>Actinopterygii</taxon>
        <taxon>Chondrostei</taxon>
        <taxon>Acipenseriformes</taxon>
        <taxon>Acipenseridae</taxon>
        <taxon>Acipenser</taxon>
    </lineage>
</organism>
<feature type="binding site" evidence="8">
    <location>
        <position position="301"/>
    </location>
    <ligand>
        <name>Mg(2+)</name>
        <dbReference type="ChEBI" id="CHEBI:18420"/>
        <label>1</label>
        <note>catalytic</note>
    </ligand>
</feature>
<dbReference type="PANTHER" id="PTHR20854">
    <property type="entry name" value="INOSITOL MONOPHOSPHATASE"/>
    <property type="match status" value="1"/>
</dbReference>
<dbReference type="CDD" id="cd01639">
    <property type="entry name" value="IMPase"/>
    <property type="match status" value="2"/>
</dbReference>
<dbReference type="AlphaFoldDB" id="A0A444U821"/>
<dbReference type="Gene3D" id="3.40.190.80">
    <property type="match status" value="2"/>
</dbReference>
<dbReference type="GO" id="GO:0006021">
    <property type="term" value="P:inositol biosynthetic process"/>
    <property type="evidence" value="ECO:0007669"/>
    <property type="project" value="UniProtKB-UniPathway"/>
</dbReference>
<dbReference type="UniPathway" id="UPA00823">
    <property type="reaction ID" value="UER00788"/>
</dbReference>
<dbReference type="GO" id="GO:0008934">
    <property type="term" value="F:inositol monophosphate 1-phosphatase activity"/>
    <property type="evidence" value="ECO:0007669"/>
    <property type="project" value="InterPro"/>
</dbReference>
<dbReference type="GO" id="GO:0046854">
    <property type="term" value="P:phosphatidylinositol phosphate biosynthetic process"/>
    <property type="evidence" value="ECO:0007669"/>
    <property type="project" value="InterPro"/>
</dbReference>
<evidence type="ECO:0000256" key="1">
    <source>
        <dbReference type="ARBA" id="ARBA00001946"/>
    </source>
</evidence>
<dbReference type="SUPFAM" id="SSF56655">
    <property type="entry name" value="Carbohydrate phosphatase"/>
    <property type="match status" value="2"/>
</dbReference>
<sequence length="488" mass="52599">MADSWQECMELGISIARNAGKVICKALHNEQSVMLKTSPADLVTETDQKVEKMIISAIKEKFPTHSFIGEESVAAGAECVLTDNPTWIIDPVDGTTNFVHRFPFVAVSISFAVNKVTEFGIVYSCKEDKMYTARKGKGAFLNGVKLNVSGQTDITKSLVITEVGPERDPKILKTLFTNLEKLLNIPIHGFRAVGTAATDVCFVAAGEADAYYHIGLHCWDIAAAGIIVTEAGGVLMDTDVLWCMVCGSPVIGPLSVRVSRAAHGLCLPCDWPCLFIGEESVAAGESSILTDNPTWIIDPIDGTTNFVHRFPFVAVSIGFAVKKELEFGVVYSCMEDKMYTARKGKGAFCNGVQLKVSGQEDITKSLIITELGSNRNPDTVKRVLANMDRLLCIPIHGIRAVGTAAVNMCLVATGGADAYYEIGIHCWDMAAAAVIVTEAGGVVMDVTGGPFDLMSRRLITASSRAIGERIAKELQAFPCERDDGKKDD</sequence>
<comment type="similarity">
    <text evidence="3">Belongs to the inositol monophosphatase superfamily.</text>
</comment>
<dbReference type="InterPro" id="IPR000760">
    <property type="entry name" value="Inositol_monophosphatase-like"/>
</dbReference>
<comment type="pathway">
    <text evidence="2">Polyol metabolism; myo-inositol biosynthesis; myo-inositol from D-glucose 6-phosphate: step 2/2.</text>
</comment>
<dbReference type="GO" id="GO:0007165">
    <property type="term" value="P:signal transduction"/>
    <property type="evidence" value="ECO:0007669"/>
    <property type="project" value="TreeGrafter"/>
</dbReference>
<feature type="binding site" evidence="8">
    <location>
        <position position="428"/>
    </location>
    <ligand>
        <name>Mg(2+)</name>
        <dbReference type="ChEBI" id="CHEBI:18420"/>
        <label>1</label>
        <note>catalytic</note>
    </ligand>
</feature>
<evidence type="ECO:0000256" key="2">
    <source>
        <dbReference type="ARBA" id="ARBA00005152"/>
    </source>
</evidence>
<name>A0A444U821_ACIRT</name>
<dbReference type="FunFam" id="3.40.190.80:FF:000002">
    <property type="entry name" value="Inositol-1-monophosphatase"/>
    <property type="match status" value="2"/>
</dbReference>
<dbReference type="GO" id="GO:0046872">
    <property type="term" value="F:metal ion binding"/>
    <property type="evidence" value="ECO:0007669"/>
    <property type="project" value="UniProtKB-KW"/>
</dbReference>
<feature type="binding site" evidence="8">
    <location>
        <position position="70"/>
    </location>
    <ligand>
        <name>Mg(2+)</name>
        <dbReference type="ChEBI" id="CHEBI:18420"/>
        <label>1</label>
        <note>catalytic</note>
    </ligand>
</feature>
<dbReference type="Gene3D" id="3.30.540.10">
    <property type="entry name" value="Fructose-1,6-Bisphosphatase, subunit A, domain 1"/>
    <property type="match status" value="2"/>
</dbReference>
<gene>
    <name evidence="9" type="ORF">EOD39_7105</name>
</gene>